<sequence length="75" mass="8490">MVLQGVKIFRSEEEAILLNEHLTRSGVYSLYEAHGNKFILKVRAVEIDLAVNLISNCPMLKDLQKYKASKLGRVS</sequence>
<organism evidence="1 2">
    <name type="scientific">Pseudobacteriovorax antillogorgiicola</name>
    <dbReference type="NCBI Taxonomy" id="1513793"/>
    <lineage>
        <taxon>Bacteria</taxon>
        <taxon>Pseudomonadati</taxon>
        <taxon>Bdellovibrionota</taxon>
        <taxon>Oligoflexia</taxon>
        <taxon>Oligoflexales</taxon>
        <taxon>Pseudobacteriovoracaceae</taxon>
        <taxon>Pseudobacteriovorax</taxon>
    </lineage>
</organism>
<keyword evidence="2" id="KW-1185">Reference proteome</keyword>
<dbReference type="STRING" id="1513793.SAMN06296036_108123"/>
<dbReference type="RefSeq" id="WP_132318902.1">
    <property type="nucleotide sequence ID" value="NZ_FWZT01000008.1"/>
</dbReference>
<evidence type="ECO:0008006" key="3">
    <source>
        <dbReference type="Google" id="ProtNLM"/>
    </source>
</evidence>
<evidence type="ECO:0000313" key="2">
    <source>
        <dbReference type="Proteomes" id="UP000192907"/>
    </source>
</evidence>
<dbReference type="EMBL" id="FWZT01000008">
    <property type="protein sequence ID" value="SMF26182.1"/>
    <property type="molecule type" value="Genomic_DNA"/>
</dbReference>
<name>A0A1Y6BZI2_9BACT</name>
<gene>
    <name evidence="1" type="ORF">SAMN06296036_108123</name>
</gene>
<accession>A0A1Y6BZI2</accession>
<dbReference type="Proteomes" id="UP000192907">
    <property type="component" value="Unassembled WGS sequence"/>
</dbReference>
<evidence type="ECO:0000313" key="1">
    <source>
        <dbReference type="EMBL" id="SMF26182.1"/>
    </source>
</evidence>
<dbReference type="AlphaFoldDB" id="A0A1Y6BZI2"/>
<proteinExistence type="predicted"/>
<protein>
    <recommendedName>
        <fullName evidence="3">Signal transducing protein</fullName>
    </recommendedName>
</protein>
<reference evidence="2" key="1">
    <citation type="submission" date="2017-04" db="EMBL/GenBank/DDBJ databases">
        <authorList>
            <person name="Varghese N."/>
            <person name="Submissions S."/>
        </authorList>
    </citation>
    <scope>NUCLEOTIDE SEQUENCE [LARGE SCALE GENOMIC DNA]</scope>
    <source>
        <strain evidence="2">RKEM611</strain>
    </source>
</reference>